<sequence length="291" mass="31751">MARDVPAVRTALHSRGIAVCRVAPVPGGWGGLNFRADTSAGPLIVKVRRDVRPLLVAKTAAGILSLRGVPHPMVVLPPTPVAEGWMMAHRWVEGTALDAAGLGDWDEADASRLGADLGVWLRRLHRIEHRGGGWSRAAQRRFADKLHRCLELGIIDADLADAVRRRWAADAAALDAVTPTLIHRDLQPGNIVVRSRHLAAVIDFEQARIADPLYDLVKLSEWIFPLHPAVAPALDEAYGLDRTHAGVRSRLRVVSMLEHLSALVYFAKRNDVAMVNGQRNLLSRVAEGATT</sequence>
<dbReference type="InterPro" id="IPR002575">
    <property type="entry name" value="Aminoglycoside_PTrfase"/>
</dbReference>
<dbReference type="PANTHER" id="PTHR21310">
    <property type="entry name" value="AMINOGLYCOSIDE PHOSPHOTRANSFERASE-RELATED-RELATED"/>
    <property type="match status" value="1"/>
</dbReference>
<dbReference type="RefSeq" id="WP_117229957.1">
    <property type="nucleotide sequence ID" value="NZ_CP061725.1"/>
</dbReference>
<feature type="domain" description="Aminoglycoside phosphotransferase" evidence="1">
    <location>
        <begin position="22"/>
        <end position="245"/>
    </location>
</feature>
<dbReference type="InterPro" id="IPR011009">
    <property type="entry name" value="Kinase-like_dom_sf"/>
</dbReference>
<dbReference type="AlphaFoldDB" id="A0A372FUH3"/>
<comment type="caution">
    <text evidence="2">The sequence shown here is derived from an EMBL/GenBank/DDBJ whole genome shotgun (WGS) entry which is preliminary data.</text>
</comment>
<dbReference type="SUPFAM" id="SSF56112">
    <property type="entry name" value="Protein kinase-like (PK-like)"/>
    <property type="match status" value="1"/>
</dbReference>
<dbReference type="OrthoDB" id="9797603at2"/>
<dbReference type="EMBL" id="QVFU01000030">
    <property type="protein sequence ID" value="RFS44405.1"/>
    <property type="molecule type" value="Genomic_DNA"/>
</dbReference>
<evidence type="ECO:0000313" key="3">
    <source>
        <dbReference type="Proteomes" id="UP000262621"/>
    </source>
</evidence>
<dbReference type="PANTHER" id="PTHR21310:SF15">
    <property type="entry name" value="AMINOGLYCOSIDE PHOSPHOTRANSFERASE DOMAIN-CONTAINING PROTEIN"/>
    <property type="match status" value="1"/>
</dbReference>
<organism evidence="2 3">
    <name type="scientific">Micromonospora craniellae</name>
    <dbReference type="NCBI Taxonomy" id="2294034"/>
    <lineage>
        <taxon>Bacteria</taxon>
        <taxon>Bacillati</taxon>
        <taxon>Actinomycetota</taxon>
        <taxon>Actinomycetes</taxon>
        <taxon>Micromonosporales</taxon>
        <taxon>Micromonosporaceae</taxon>
        <taxon>Micromonospora</taxon>
    </lineage>
</organism>
<reference evidence="2 3" key="1">
    <citation type="submission" date="2018-08" db="EMBL/GenBank/DDBJ databases">
        <title>Verrucosispora craniellae sp. nov., isolated from a marine sponge in the South China Sea.</title>
        <authorList>
            <person name="Li L."/>
            <person name="Lin H.W."/>
        </authorList>
    </citation>
    <scope>NUCLEOTIDE SEQUENCE [LARGE SCALE GENOMIC DNA]</scope>
    <source>
        <strain evidence="2 3">LHW63014</strain>
    </source>
</reference>
<dbReference type="GO" id="GO:0016740">
    <property type="term" value="F:transferase activity"/>
    <property type="evidence" value="ECO:0007669"/>
    <property type="project" value="UniProtKB-KW"/>
</dbReference>
<accession>A0A372FUH3</accession>
<dbReference type="Proteomes" id="UP000262621">
    <property type="component" value="Unassembled WGS sequence"/>
</dbReference>
<proteinExistence type="predicted"/>
<gene>
    <name evidence="2" type="ORF">D0Q02_22200</name>
</gene>
<dbReference type="Pfam" id="PF01636">
    <property type="entry name" value="APH"/>
    <property type="match status" value="1"/>
</dbReference>
<evidence type="ECO:0000259" key="1">
    <source>
        <dbReference type="Pfam" id="PF01636"/>
    </source>
</evidence>
<name>A0A372FUH3_9ACTN</name>
<keyword evidence="2" id="KW-0808">Transferase</keyword>
<dbReference type="InterPro" id="IPR051678">
    <property type="entry name" value="AGP_Transferase"/>
</dbReference>
<dbReference type="Gene3D" id="3.90.1200.10">
    <property type="match status" value="1"/>
</dbReference>
<protein>
    <submittedName>
        <fullName evidence="2">Aminoglycoside phosphotransferase family protein</fullName>
    </submittedName>
</protein>
<keyword evidence="3" id="KW-1185">Reference proteome</keyword>
<evidence type="ECO:0000313" key="2">
    <source>
        <dbReference type="EMBL" id="RFS44405.1"/>
    </source>
</evidence>